<keyword evidence="3" id="KW-0067">ATP-binding</keyword>
<dbReference type="PROSITE" id="PS50893">
    <property type="entry name" value="ABC_TRANSPORTER_2"/>
    <property type="match status" value="1"/>
</dbReference>
<evidence type="ECO:0000313" key="5">
    <source>
        <dbReference type="EMBL" id="MBI5975781.1"/>
    </source>
</evidence>
<feature type="domain" description="ABC transporter" evidence="4">
    <location>
        <begin position="2"/>
        <end position="229"/>
    </location>
</feature>
<gene>
    <name evidence="5" type="ORF">HHH54_09235</name>
</gene>
<proteinExistence type="predicted"/>
<dbReference type="SMART" id="SM00382">
    <property type="entry name" value="AAA"/>
    <property type="match status" value="1"/>
</dbReference>
<dbReference type="Gene3D" id="3.40.50.300">
    <property type="entry name" value="P-loop containing nucleotide triphosphate hydrolases"/>
    <property type="match status" value="1"/>
</dbReference>
<dbReference type="InterPro" id="IPR027417">
    <property type="entry name" value="P-loop_NTPase"/>
</dbReference>
<sequence length="245" mass="28398">MYSVNNLSFKYSKKCQTYTLHHINFQLKTGKLNVLLGENGSGKTTIMDCMTDILEAKHHNQLPKTNEMVYLTQNMMLSPHTTGADIQKLVKGMASKHEVASFDNNITTFINDSKSVKEKYHHLLNMTSGKMSIGERRWFYILLFAALDRKLYILDEPTSSIDPRARKMILSRLLELCKSKTVLISTHQLQDLPIDLTNIIFINNGEKLYEGAYDEWLKQMETENPDIAFERTIHRYEISRNDKDE</sequence>
<keyword evidence="2" id="KW-0547">Nucleotide-binding</keyword>
<evidence type="ECO:0000256" key="2">
    <source>
        <dbReference type="ARBA" id="ARBA00022741"/>
    </source>
</evidence>
<dbReference type="PANTHER" id="PTHR42939:SF1">
    <property type="entry name" value="ABC TRANSPORTER ATP-BINDING PROTEIN ALBC-RELATED"/>
    <property type="match status" value="1"/>
</dbReference>
<dbReference type="EMBL" id="JABANU010000026">
    <property type="protein sequence ID" value="MBI5975781.1"/>
    <property type="molecule type" value="Genomic_DNA"/>
</dbReference>
<keyword evidence="6" id="KW-1185">Reference proteome</keyword>
<name>A0ABS0TAK6_9STAP</name>
<evidence type="ECO:0000313" key="6">
    <source>
        <dbReference type="Proteomes" id="UP000751852"/>
    </source>
</evidence>
<dbReference type="Proteomes" id="UP000751852">
    <property type="component" value="Unassembled WGS sequence"/>
</dbReference>
<reference evidence="5 6" key="1">
    <citation type="submission" date="2020-04" db="EMBL/GenBank/DDBJ databases">
        <title>Staphylococcus species from domestic dog.</title>
        <authorList>
            <person name="Paterson G.K."/>
        </authorList>
    </citation>
    <scope>NUCLEOTIDE SEQUENCE [LARGE SCALE GENOMIC DNA]</scope>
    <source>
        <strain evidence="5 6">H16/1A</strain>
    </source>
</reference>
<dbReference type="InterPro" id="IPR003593">
    <property type="entry name" value="AAA+_ATPase"/>
</dbReference>
<dbReference type="PANTHER" id="PTHR42939">
    <property type="entry name" value="ABC TRANSPORTER ATP-BINDING PROTEIN ALBC-RELATED"/>
    <property type="match status" value="1"/>
</dbReference>
<evidence type="ECO:0000256" key="3">
    <source>
        <dbReference type="ARBA" id="ARBA00022840"/>
    </source>
</evidence>
<dbReference type="RefSeq" id="WP_198618554.1">
    <property type="nucleotide sequence ID" value="NZ_JABANU010000026.1"/>
</dbReference>
<dbReference type="InterPro" id="IPR003439">
    <property type="entry name" value="ABC_transporter-like_ATP-bd"/>
</dbReference>
<evidence type="ECO:0000256" key="1">
    <source>
        <dbReference type="ARBA" id="ARBA00022448"/>
    </source>
</evidence>
<protein>
    <submittedName>
        <fullName evidence="5">AAA family ATPase</fullName>
    </submittedName>
</protein>
<keyword evidence="1" id="KW-0813">Transport</keyword>
<organism evidence="5 6">
    <name type="scientific">Staphylococcus canis</name>
    <dbReference type="NCBI Taxonomy" id="2724942"/>
    <lineage>
        <taxon>Bacteria</taxon>
        <taxon>Bacillati</taxon>
        <taxon>Bacillota</taxon>
        <taxon>Bacilli</taxon>
        <taxon>Bacillales</taxon>
        <taxon>Staphylococcaceae</taxon>
        <taxon>Staphylococcus</taxon>
    </lineage>
</organism>
<evidence type="ECO:0000259" key="4">
    <source>
        <dbReference type="PROSITE" id="PS50893"/>
    </source>
</evidence>
<dbReference type="Pfam" id="PF00005">
    <property type="entry name" value="ABC_tran"/>
    <property type="match status" value="1"/>
</dbReference>
<comment type="caution">
    <text evidence="5">The sequence shown here is derived from an EMBL/GenBank/DDBJ whole genome shotgun (WGS) entry which is preliminary data.</text>
</comment>
<accession>A0ABS0TAK6</accession>
<dbReference type="SUPFAM" id="SSF52540">
    <property type="entry name" value="P-loop containing nucleoside triphosphate hydrolases"/>
    <property type="match status" value="1"/>
</dbReference>
<dbReference type="InterPro" id="IPR051782">
    <property type="entry name" value="ABC_Transporter_VariousFunc"/>
</dbReference>